<dbReference type="SUPFAM" id="SSF47862">
    <property type="entry name" value="Saposin"/>
    <property type="match status" value="1"/>
</dbReference>
<dbReference type="OrthoDB" id="407043at2759"/>
<dbReference type="Proteomes" id="UP001152797">
    <property type="component" value="Unassembled WGS sequence"/>
</dbReference>
<evidence type="ECO:0000313" key="2">
    <source>
        <dbReference type="EMBL" id="CAI3981665.1"/>
    </source>
</evidence>
<protein>
    <submittedName>
        <fullName evidence="3">Saposin B-type domain-containing protein</fullName>
    </submittedName>
</protein>
<gene>
    <name evidence="2" type="ORF">C1SCF055_LOCUS9432</name>
</gene>
<comment type="caution">
    <text evidence="2">The sequence shown here is derived from an EMBL/GenBank/DDBJ whole genome shotgun (WGS) entry which is preliminary data.</text>
</comment>
<dbReference type="EMBL" id="CAMXCT030000651">
    <property type="protein sequence ID" value="CAL4768977.1"/>
    <property type="molecule type" value="Genomic_DNA"/>
</dbReference>
<dbReference type="EMBL" id="CAMXCT020000651">
    <property type="protein sequence ID" value="CAL1135040.1"/>
    <property type="molecule type" value="Genomic_DNA"/>
</dbReference>
<reference evidence="3 4" key="2">
    <citation type="submission" date="2024-05" db="EMBL/GenBank/DDBJ databases">
        <authorList>
            <person name="Chen Y."/>
            <person name="Shah S."/>
            <person name="Dougan E. K."/>
            <person name="Thang M."/>
            <person name="Chan C."/>
        </authorList>
    </citation>
    <scope>NUCLEOTIDE SEQUENCE [LARGE SCALE GENOMIC DNA]</scope>
</reference>
<evidence type="ECO:0000313" key="4">
    <source>
        <dbReference type="Proteomes" id="UP001152797"/>
    </source>
</evidence>
<accession>A0A9P1FP87</accession>
<proteinExistence type="predicted"/>
<evidence type="ECO:0000313" key="3">
    <source>
        <dbReference type="EMBL" id="CAL4768977.1"/>
    </source>
</evidence>
<dbReference type="EMBL" id="CAMXCT010000651">
    <property type="protein sequence ID" value="CAI3981665.1"/>
    <property type="molecule type" value="Genomic_DNA"/>
</dbReference>
<organism evidence="2">
    <name type="scientific">Cladocopium goreaui</name>
    <dbReference type="NCBI Taxonomy" id="2562237"/>
    <lineage>
        <taxon>Eukaryota</taxon>
        <taxon>Sar</taxon>
        <taxon>Alveolata</taxon>
        <taxon>Dinophyceae</taxon>
        <taxon>Suessiales</taxon>
        <taxon>Symbiodiniaceae</taxon>
        <taxon>Cladocopium</taxon>
    </lineage>
</organism>
<feature type="region of interest" description="Disordered" evidence="1">
    <location>
        <begin position="419"/>
        <end position="443"/>
    </location>
</feature>
<keyword evidence="4" id="KW-1185">Reference proteome</keyword>
<name>A0A9P1FP87_9DINO</name>
<reference evidence="2" key="1">
    <citation type="submission" date="2022-10" db="EMBL/GenBank/DDBJ databases">
        <authorList>
            <person name="Chen Y."/>
            <person name="Dougan E. K."/>
            <person name="Chan C."/>
            <person name="Rhodes N."/>
            <person name="Thang M."/>
        </authorList>
    </citation>
    <scope>NUCLEOTIDE SEQUENCE</scope>
</reference>
<evidence type="ECO:0000256" key="1">
    <source>
        <dbReference type="SAM" id="MobiDB-lite"/>
    </source>
</evidence>
<dbReference type="AlphaFoldDB" id="A0A9P1FP87"/>
<sequence length="443" mass="49656">MKEKGTPGNQLQKNIPELGEMEAHAAIRMPEEFNVEKDFDVKNKYQKAQKYIRCDLCQMAVGNTFDSVGSSFTEDDVYDHIEKICDIDDLYAKHELLEVENGWKMAQVSESDSRSAHAVRWQSHAMKELCDNIVRPYDDEIKDIFLKHLKKGGKKVDSPELRADVIGSAVVDSTVPCHCMLVVQEHLVVQNTRTRTVDVAVMKRSLEERLEELSFHILSTFGYQLEPFKLIGDAELPKPSSPVFALFKPRPMITDLTKGPMAEVARRRAASRASRCSSHVPKGILLHLKMGAANGVPAPWAVLVCETPCCDQHNFLVENNKVSRVGLALETSFEESKDLNSKGFSRMEIVCASELDSYRINRWAKDESDAQLAQRMEALPPALTSMMPLAPPEGYLADAPDGQMVCDFGTTTELVEYDTSPLRRGYMPSLPTSQPDRGDDFEP</sequence>
<dbReference type="InterPro" id="IPR011001">
    <property type="entry name" value="Saposin-like"/>
</dbReference>